<organism evidence="1 2">
    <name type="scientific">Pseudomonas kilonensis</name>
    <dbReference type="NCBI Taxonomy" id="132476"/>
    <lineage>
        <taxon>Bacteria</taxon>
        <taxon>Pseudomonadati</taxon>
        <taxon>Pseudomonadota</taxon>
        <taxon>Gammaproteobacteria</taxon>
        <taxon>Pseudomonadales</taxon>
        <taxon>Pseudomonadaceae</taxon>
        <taxon>Pseudomonas</taxon>
    </lineage>
</organism>
<comment type="caution">
    <text evidence="1">The sequence shown here is derived from an EMBL/GenBank/DDBJ whole genome shotgun (WGS) entry which is preliminary data.</text>
</comment>
<dbReference type="Proteomes" id="UP000033662">
    <property type="component" value="Unassembled WGS sequence"/>
</dbReference>
<dbReference type="InterPro" id="IPR014056">
    <property type="entry name" value="TypeIITA-like_toxin_pred"/>
</dbReference>
<evidence type="ECO:0000313" key="1">
    <source>
        <dbReference type="EMBL" id="KKA06707.1"/>
    </source>
</evidence>
<dbReference type="PANTHER" id="PTHR41791">
    <property type="entry name" value="SSL7039 PROTEIN"/>
    <property type="match status" value="1"/>
</dbReference>
<reference evidence="1 2" key="1">
    <citation type="submission" date="2015-03" db="EMBL/GenBank/DDBJ databases">
        <title>Pseudomonas fluorescens 1855-344 Genome sequencing and assembly.</title>
        <authorList>
            <person name="Eng W.W.H."/>
            <person name="Gan H.M."/>
            <person name="Savka M.A."/>
        </authorList>
    </citation>
    <scope>NUCLEOTIDE SEQUENCE [LARGE SCALE GENOMIC DNA]</scope>
    <source>
        <strain evidence="1 2">1855-344</strain>
    </source>
</reference>
<dbReference type="PANTHER" id="PTHR41791:SF1">
    <property type="entry name" value="SSL7039 PROTEIN"/>
    <property type="match status" value="1"/>
</dbReference>
<name>A0A0F4XLB4_9PSED</name>
<dbReference type="OrthoDB" id="9800258at2"/>
<dbReference type="AlphaFoldDB" id="A0A0F4XLB4"/>
<dbReference type="NCBIfam" id="TIGR02683">
    <property type="entry name" value="upstrm_HI1419"/>
    <property type="match status" value="1"/>
</dbReference>
<dbReference type="EMBL" id="JZXC01000016">
    <property type="protein sequence ID" value="KKA06707.1"/>
    <property type="molecule type" value="Genomic_DNA"/>
</dbReference>
<protein>
    <submittedName>
        <fullName evidence="1">Addiction module antitoxin RelB</fullName>
    </submittedName>
</protein>
<evidence type="ECO:0000313" key="2">
    <source>
        <dbReference type="Proteomes" id="UP000033662"/>
    </source>
</evidence>
<gene>
    <name evidence="1" type="ORF">VP02_17225</name>
</gene>
<proteinExistence type="predicted"/>
<dbReference type="PIRSF" id="PIRSF028744">
    <property type="entry name" value="Addict_mod_HI1419"/>
    <property type="match status" value="1"/>
</dbReference>
<sequence>MINKKINEIHQTSYFEDWLDSVKDAQGKSAILARLDRAADGNFGDCEPVGDGVSEMRVFIGPGYRIYFVRSGIAEYLMLSGSDKADQKRGIKRAKAILDALRGK</sequence>
<dbReference type="PATRIC" id="fig|132476.4.peg.1591"/>
<accession>A0A0F4XLB4</accession>